<evidence type="ECO:0000313" key="3">
    <source>
        <dbReference type="Proteomes" id="UP000241085"/>
    </source>
</evidence>
<name>A0A2T4UTC5_9MICO</name>
<dbReference type="Pfam" id="PF06114">
    <property type="entry name" value="Peptidase_M78"/>
    <property type="match status" value="1"/>
</dbReference>
<dbReference type="InterPro" id="IPR010359">
    <property type="entry name" value="IrrE_HExxH"/>
</dbReference>
<organism evidence="2 3">
    <name type="scientific">Rathayibacter caricis DSM 15933</name>
    <dbReference type="NCBI Taxonomy" id="1328867"/>
    <lineage>
        <taxon>Bacteria</taxon>
        <taxon>Bacillati</taxon>
        <taxon>Actinomycetota</taxon>
        <taxon>Actinomycetes</taxon>
        <taxon>Micrococcales</taxon>
        <taxon>Microbacteriaceae</taxon>
        <taxon>Rathayibacter</taxon>
    </lineage>
</organism>
<sequence>MTEALDLAVDDIRRQARITLEAAGVMDQLPVPIELIAAAVDLQRGDLFEFANEAPAEMKAIIAKLSGNVLGALSVDERRYYVDPSLPLERRRFTEAHEIGHDALPWHENAYFAEDHTTLAPKTRVTLEAEANLFAAEILFAADRFNIEADASAASIDVPLGLNTKYQTSAAAALQRYVSNSRRALALIGTGLMPSRRGHVPIYSALTCQSLKFREKYGAVGPMLGSWLGPKHYPEVDRLNHYHRGVIDGTEITLDTAQGRKRFIAEGFGNGHNGFVLIRPRALTELR</sequence>
<gene>
    <name evidence="2" type="ORF">C1I63_07980</name>
</gene>
<dbReference type="AlphaFoldDB" id="A0A2T4UTC5"/>
<dbReference type="RefSeq" id="WP_107574437.1">
    <property type="nucleotide sequence ID" value="NZ_PZPL01000001.1"/>
</dbReference>
<accession>A0A2T4UTC5</accession>
<comment type="caution">
    <text evidence="2">The sequence shown here is derived from an EMBL/GenBank/DDBJ whole genome shotgun (WGS) entry which is preliminary data.</text>
</comment>
<dbReference type="Proteomes" id="UP000241085">
    <property type="component" value="Unassembled WGS sequence"/>
</dbReference>
<protein>
    <recommendedName>
        <fullName evidence="1">IrrE N-terminal-like domain-containing protein</fullName>
    </recommendedName>
</protein>
<evidence type="ECO:0000259" key="1">
    <source>
        <dbReference type="Pfam" id="PF06114"/>
    </source>
</evidence>
<dbReference type="EMBL" id="PZPL01000001">
    <property type="protein sequence ID" value="PTL72792.1"/>
    <property type="molecule type" value="Genomic_DNA"/>
</dbReference>
<reference evidence="2 3" key="1">
    <citation type="submission" date="2018-03" db="EMBL/GenBank/DDBJ databases">
        <title>Bacteriophage NCPPB3778 and a type I-E CRISPR drive the evolution of the US Biological Select Agent, Rathayibacter toxicus.</title>
        <authorList>
            <person name="Davis E.W.II."/>
            <person name="Tabima J.F."/>
            <person name="Weisberg A.J."/>
            <person name="Dantas Lopes L."/>
            <person name="Wiseman M.S."/>
            <person name="Wiseman M.S."/>
            <person name="Pupko T."/>
            <person name="Belcher M.S."/>
            <person name="Sechler A.J."/>
            <person name="Tancos M.A."/>
            <person name="Schroeder B.K."/>
            <person name="Murray T.D."/>
            <person name="Luster D.G."/>
            <person name="Schneider W.L."/>
            <person name="Rogers E."/>
            <person name="Andreote F.D."/>
            <person name="Grunwald N.J."/>
            <person name="Putnam M.L."/>
            <person name="Chang J.H."/>
        </authorList>
    </citation>
    <scope>NUCLEOTIDE SEQUENCE [LARGE SCALE GENOMIC DNA]</scope>
    <source>
        <strain evidence="2 3">DSM 15933</strain>
    </source>
</reference>
<keyword evidence="3" id="KW-1185">Reference proteome</keyword>
<evidence type="ECO:0000313" key="2">
    <source>
        <dbReference type="EMBL" id="PTL72792.1"/>
    </source>
</evidence>
<proteinExistence type="predicted"/>
<dbReference type="Gene3D" id="1.10.10.2910">
    <property type="match status" value="1"/>
</dbReference>
<feature type="domain" description="IrrE N-terminal-like" evidence="1">
    <location>
        <begin position="81"/>
        <end position="176"/>
    </location>
</feature>